<dbReference type="Gramene" id="PRQ35819">
    <property type="protein sequence ID" value="PRQ35819"/>
    <property type="gene ID" value="RchiOBHm_Chr5g0084091"/>
</dbReference>
<feature type="domain" description="DUF3741" evidence="2">
    <location>
        <begin position="242"/>
        <end position="258"/>
    </location>
</feature>
<evidence type="ECO:0000256" key="1">
    <source>
        <dbReference type="SAM" id="MobiDB-lite"/>
    </source>
</evidence>
<dbReference type="OMA" id="AANTDDH"/>
<evidence type="ECO:0000313" key="4">
    <source>
        <dbReference type="Proteomes" id="UP000238479"/>
    </source>
</evidence>
<dbReference type="PANTHER" id="PTHR37897:SF1">
    <property type="entry name" value="DUF3741 DOMAIN-CONTAINING PROTEIN"/>
    <property type="match status" value="1"/>
</dbReference>
<dbReference type="PANTHER" id="PTHR37897">
    <property type="entry name" value="DNAK FAMILY PROTEIN"/>
    <property type="match status" value="1"/>
</dbReference>
<dbReference type="OrthoDB" id="1931242at2759"/>
<dbReference type="EMBL" id="PDCK01000043">
    <property type="protein sequence ID" value="PRQ35819.1"/>
    <property type="molecule type" value="Genomic_DNA"/>
</dbReference>
<proteinExistence type="predicted"/>
<sequence length="365" mass="40753">MRDVSLFLLKNSLGSKMKKGLRNFCNDDGSTSTLNQHGSSRPSPLGLALSQHDHDHTSPVGPVKVDSGFNKHWQNAAANTDDHQYRLQEMERQPTLEEMILKLDLEEEIARKSKALQLMKEGPEDDDYNVDMNGLIMRGPGRMSCVNNSDILRSARNALNQYPRFSLDGRDAMYRSSFRNNLHLKQDHIGIVGQEKLRPTHRDHRRSSDVCSSMGRDASSSTTRSLYRRRLPATLAGESVVWCKPGVVAKLMGLDAMPVPVSVSGKFKGSSNEKLCYILKQSQRNMITMRSKGEQRHELEKRSMMHAMDRSIPAARNCSRFNNCKKGKAAATTTTGSCSTTSKTTPAGNYCVVKPLVTIQHSDNN</sequence>
<dbReference type="InterPro" id="IPR032795">
    <property type="entry name" value="DUF3741-assoc"/>
</dbReference>
<dbReference type="AlphaFoldDB" id="A0A2P6QNR0"/>
<evidence type="ECO:0000313" key="3">
    <source>
        <dbReference type="EMBL" id="PRQ35819.1"/>
    </source>
</evidence>
<organism evidence="3 4">
    <name type="scientific">Rosa chinensis</name>
    <name type="common">China rose</name>
    <dbReference type="NCBI Taxonomy" id="74649"/>
    <lineage>
        <taxon>Eukaryota</taxon>
        <taxon>Viridiplantae</taxon>
        <taxon>Streptophyta</taxon>
        <taxon>Embryophyta</taxon>
        <taxon>Tracheophyta</taxon>
        <taxon>Spermatophyta</taxon>
        <taxon>Magnoliopsida</taxon>
        <taxon>eudicotyledons</taxon>
        <taxon>Gunneridae</taxon>
        <taxon>Pentapetalae</taxon>
        <taxon>rosids</taxon>
        <taxon>fabids</taxon>
        <taxon>Rosales</taxon>
        <taxon>Rosaceae</taxon>
        <taxon>Rosoideae</taxon>
        <taxon>Rosoideae incertae sedis</taxon>
        <taxon>Rosa</taxon>
    </lineage>
</organism>
<feature type="compositionally biased region" description="Polar residues" evidence="1">
    <location>
        <begin position="28"/>
        <end position="42"/>
    </location>
</feature>
<keyword evidence="4" id="KW-1185">Reference proteome</keyword>
<dbReference type="Proteomes" id="UP000238479">
    <property type="component" value="Chromosome 5"/>
</dbReference>
<evidence type="ECO:0000259" key="2">
    <source>
        <dbReference type="Pfam" id="PF14383"/>
    </source>
</evidence>
<feature type="region of interest" description="Disordered" evidence="1">
    <location>
        <begin position="28"/>
        <end position="62"/>
    </location>
</feature>
<reference evidence="3 4" key="1">
    <citation type="journal article" date="2018" name="Nat. Genet.">
        <title>The Rosa genome provides new insights in the design of modern roses.</title>
        <authorList>
            <person name="Bendahmane M."/>
        </authorList>
    </citation>
    <scope>NUCLEOTIDE SEQUENCE [LARGE SCALE GENOMIC DNA]</scope>
    <source>
        <strain evidence="4">cv. Old Blush</strain>
    </source>
</reference>
<feature type="region of interest" description="Disordered" evidence="1">
    <location>
        <begin position="197"/>
        <end position="225"/>
    </location>
</feature>
<protein>
    <recommendedName>
        <fullName evidence="2">DUF3741 domain-containing protein</fullName>
    </recommendedName>
</protein>
<name>A0A2P6QNR0_ROSCH</name>
<dbReference type="Pfam" id="PF14383">
    <property type="entry name" value="VARLMGL"/>
    <property type="match status" value="1"/>
</dbReference>
<comment type="caution">
    <text evidence="3">The sequence shown here is derived from an EMBL/GenBank/DDBJ whole genome shotgun (WGS) entry which is preliminary data.</text>
</comment>
<accession>A0A2P6QNR0</accession>
<gene>
    <name evidence="3" type="ORF">RchiOBHm_Chr5g0084091</name>
</gene>